<dbReference type="Pfam" id="PF00378">
    <property type="entry name" value="ECH_1"/>
    <property type="match status" value="1"/>
</dbReference>
<evidence type="ECO:0000313" key="2">
    <source>
        <dbReference type="EMBL" id="SVA77513.1"/>
    </source>
</evidence>
<dbReference type="AlphaFoldDB" id="A0A381YLX7"/>
<dbReference type="InterPro" id="IPR001753">
    <property type="entry name" value="Enoyl-CoA_hydra/iso"/>
</dbReference>
<dbReference type="PANTHER" id="PTHR43802:SF1">
    <property type="entry name" value="IP11341P-RELATED"/>
    <property type="match status" value="1"/>
</dbReference>
<accession>A0A381YLX7</accession>
<dbReference type="SUPFAM" id="SSF52096">
    <property type="entry name" value="ClpP/crotonase"/>
    <property type="match status" value="1"/>
</dbReference>
<name>A0A381YLX7_9ZZZZ</name>
<dbReference type="CDD" id="cd06558">
    <property type="entry name" value="crotonase-like"/>
    <property type="match status" value="1"/>
</dbReference>
<proteinExistence type="inferred from homology"/>
<gene>
    <name evidence="2" type="ORF">METZ01_LOCUS130367</name>
</gene>
<feature type="non-terminal residue" evidence="2">
    <location>
        <position position="1"/>
    </location>
</feature>
<evidence type="ECO:0008006" key="3">
    <source>
        <dbReference type="Google" id="ProtNLM"/>
    </source>
</evidence>
<dbReference type="EMBL" id="UINC01018451">
    <property type="protein sequence ID" value="SVA77513.1"/>
    <property type="molecule type" value="Genomic_DNA"/>
</dbReference>
<sequence length="275" mass="29361">VSDGPASHPDVLLVDDPRPGVRRLTLNRPEKRNALNNALRGALFAALQEADRDNAVHVTILRGAGPCFSSGYDLGSDLSADRPSYTPGGDGGWARHVTDGWLSLWDLAKPVIAQVHGYAMAGGSELAAACDLVYLADDATISHPVLRVAGTPDFAIHPWLVGLRNSLEMVLTGDPVDAAEAVRVGYANRAFPPAELDEAVLAVAERMASIPHELLQLNKRWVYRAMDAMGARTAIRSAPDLGALGPHVSSIRENLDGLRDRIRDAAHPPDDVPAT</sequence>
<dbReference type="PANTHER" id="PTHR43802">
    <property type="entry name" value="ENOYL-COA HYDRATASE"/>
    <property type="match status" value="1"/>
</dbReference>
<organism evidence="2">
    <name type="scientific">marine metagenome</name>
    <dbReference type="NCBI Taxonomy" id="408172"/>
    <lineage>
        <taxon>unclassified sequences</taxon>
        <taxon>metagenomes</taxon>
        <taxon>ecological metagenomes</taxon>
    </lineage>
</organism>
<reference evidence="2" key="1">
    <citation type="submission" date="2018-05" db="EMBL/GenBank/DDBJ databases">
        <authorList>
            <person name="Lanie J.A."/>
            <person name="Ng W.-L."/>
            <person name="Kazmierczak K.M."/>
            <person name="Andrzejewski T.M."/>
            <person name="Davidsen T.M."/>
            <person name="Wayne K.J."/>
            <person name="Tettelin H."/>
            <person name="Glass J.I."/>
            <person name="Rusch D."/>
            <person name="Podicherti R."/>
            <person name="Tsui H.-C.T."/>
            <person name="Winkler M.E."/>
        </authorList>
    </citation>
    <scope>NUCLEOTIDE SEQUENCE</scope>
</reference>
<dbReference type="Gene3D" id="3.90.226.10">
    <property type="entry name" value="2-enoyl-CoA Hydratase, Chain A, domain 1"/>
    <property type="match status" value="1"/>
</dbReference>
<evidence type="ECO:0000256" key="1">
    <source>
        <dbReference type="ARBA" id="ARBA00005254"/>
    </source>
</evidence>
<protein>
    <recommendedName>
        <fullName evidence="3">Enoyl-CoA hydratase</fullName>
    </recommendedName>
</protein>
<dbReference type="InterPro" id="IPR029045">
    <property type="entry name" value="ClpP/crotonase-like_dom_sf"/>
</dbReference>
<comment type="similarity">
    <text evidence="1">Belongs to the enoyl-CoA hydratase/isomerase family.</text>
</comment>